<evidence type="ECO:0000256" key="1">
    <source>
        <dbReference type="SAM" id="Phobius"/>
    </source>
</evidence>
<keyword evidence="1" id="KW-0812">Transmembrane</keyword>
<dbReference type="EMBL" id="HG994369">
    <property type="protein sequence ID" value="CAF1934602.1"/>
    <property type="molecule type" value="Genomic_DNA"/>
</dbReference>
<evidence type="ECO:0000313" key="2">
    <source>
        <dbReference type="EMBL" id="CAF1934602.1"/>
    </source>
</evidence>
<keyword evidence="1" id="KW-1133">Transmembrane helix</keyword>
<gene>
    <name evidence="2" type="ORF">DARMORV10_C05P52340.1</name>
</gene>
<accession>A0A816L9A9</accession>
<name>A0A816L9A9_BRANA</name>
<organism evidence="2">
    <name type="scientific">Brassica napus</name>
    <name type="common">Rape</name>
    <dbReference type="NCBI Taxonomy" id="3708"/>
    <lineage>
        <taxon>Eukaryota</taxon>
        <taxon>Viridiplantae</taxon>
        <taxon>Streptophyta</taxon>
        <taxon>Embryophyta</taxon>
        <taxon>Tracheophyta</taxon>
        <taxon>Spermatophyta</taxon>
        <taxon>Magnoliopsida</taxon>
        <taxon>eudicotyledons</taxon>
        <taxon>Gunneridae</taxon>
        <taxon>Pentapetalae</taxon>
        <taxon>rosids</taxon>
        <taxon>malvids</taxon>
        <taxon>Brassicales</taxon>
        <taxon>Brassicaceae</taxon>
        <taxon>Brassiceae</taxon>
        <taxon>Brassica</taxon>
    </lineage>
</organism>
<proteinExistence type="predicted"/>
<dbReference type="AlphaFoldDB" id="A0A816L9A9"/>
<feature type="transmembrane region" description="Helical" evidence="1">
    <location>
        <begin position="12"/>
        <end position="36"/>
    </location>
</feature>
<sequence length="43" mass="4962">MEVVRGSPSQLFVWNHCVGLFCNVSFLIHLLCYVTVLSVHLHY</sequence>
<reference evidence="2" key="1">
    <citation type="submission" date="2021-01" db="EMBL/GenBank/DDBJ databases">
        <authorList>
            <consortium name="Genoscope - CEA"/>
            <person name="William W."/>
        </authorList>
    </citation>
    <scope>NUCLEOTIDE SEQUENCE</scope>
</reference>
<keyword evidence="1" id="KW-0472">Membrane</keyword>
<protein>
    <submittedName>
        <fullName evidence="2">(rape) hypothetical protein</fullName>
    </submittedName>
</protein>
<dbReference type="Proteomes" id="UP001295469">
    <property type="component" value="Chromosome C05"/>
</dbReference>